<dbReference type="RefSeq" id="WP_081195521.1">
    <property type="nucleotide sequence ID" value="NZ_MWIH01000010.1"/>
</dbReference>
<dbReference type="EMBL" id="MWIH01000010">
    <property type="protein sequence ID" value="OQO88992.1"/>
    <property type="molecule type" value="Genomic_DNA"/>
</dbReference>
<gene>
    <name evidence="1" type="ORF">B1813_22840</name>
</gene>
<name>A0A1V8ZVU9_SACPI</name>
<comment type="caution">
    <text evidence="1">The sequence shown here is derived from an EMBL/GenBank/DDBJ whole genome shotgun (WGS) entry which is preliminary data.</text>
</comment>
<evidence type="ECO:0000313" key="1">
    <source>
        <dbReference type="EMBL" id="OQO88992.1"/>
    </source>
</evidence>
<proteinExistence type="predicted"/>
<evidence type="ECO:0000313" key="2">
    <source>
        <dbReference type="Proteomes" id="UP000192591"/>
    </source>
</evidence>
<dbReference type="STRING" id="1962155.B1813_22840"/>
<accession>A0A1V8ZVU9</accession>
<dbReference type="AlphaFoldDB" id="A0A1V8ZVU9"/>
<sequence length="67" mass="7945">MSSKTPPPPRPGRVRRLPGGYRIREDLDRSLRHYMEQHPGVRKVDLMDHALEEYLGRRKVWPLPDDN</sequence>
<evidence type="ECO:0008006" key="3">
    <source>
        <dbReference type="Google" id="ProtNLM"/>
    </source>
</evidence>
<protein>
    <recommendedName>
        <fullName evidence="3">Centromere-binding protein ParB C-terminal domain-containing protein</fullName>
    </recommendedName>
</protein>
<keyword evidence="2" id="KW-1185">Reference proteome</keyword>
<organism evidence="1 2">
    <name type="scientific">Saccharomonospora piscinae</name>
    <dbReference type="NCBI Taxonomy" id="687388"/>
    <lineage>
        <taxon>Bacteria</taxon>
        <taxon>Bacillati</taxon>
        <taxon>Actinomycetota</taxon>
        <taxon>Actinomycetes</taxon>
        <taxon>Pseudonocardiales</taxon>
        <taxon>Pseudonocardiaceae</taxon>
        <taxon>Saccharomonospora</taxon>
    </lineage>
</organism>
<reference evidence="1 2" key="1">
    <citation type="submission" date="2017-02" db="EMBL/GenBank/DDBJ databases">
        <title>Draft genome of Saccharomonospora sp. 154.</title>
        <authorList>
            <person name="Alonso-Carmona G.S."/>
            <person name="De La Haba R."/>
            <person name="Vera-Gargallo B."/>
            <person name="Sandoval-Trujillo A.H."/>
            <person name="Ramirez-Duran N."/>
            <person name="Ventosa A."/>
        </authorList>
    </citation>
    <scope>NUCLEOTIDE SEQUENCE [LARGE SCALE GENOMIC DNA]</scope>
    <source>
        <strain evidence="1 2">LRS4.154</strain>
    </source>
</reference>
<dbReference type="Proteomes" id="UP000192591">
    <property type="component" value="Unassembled WGS sequence"/>
</dbReference>